<comment type="caution">
    <text evidence="3">The sequence shown here is derived from an EMBL/GenBank/DDBJ whole genome shotgun (WGS) entry which is preliminary data.</text>
</comment>
<evidence type="ECO:0000313" key="4">
    <source>
        <dbReference type="Proteomes" id="UP000240681"/>
    </source>
</evidence>
<proteinExistence type="predicted"/>
<dbReference type="SUPFAM" id="SSF52980">
    <property type="entry name" value="Restriction endonuclease-like"/>
    <property type="match status" value="1"/>
</dbReference>
<dbReference type="InterPro" id="IPR041682">
    <property type="entry name" value="AAA_14"/>
</dbReference>
<dbReference type="SUPFAM" id="SSF52540">
    <property type="entry name" value="P-loop containing nucleoside triphosphate hydrolases"/>
    <property type="match status" value="1"/>
</dbReference>
<evidence type="ECO:0000259" key="2">
    <source>
        <dbReference type="Pfam" id="PF13635"/>
    </source>
</evidence>
<dbReference type="Proteomes" id="UP000240681">
    <property type="component" value="Unassembled WGS sequence"/>
</dbReference>
<dbReference type="Pfam" id="PF13173">
    <property type="entry name" value="AAA_14"/>
    <property type="match status" value="1"/>
</dbReference>
<dbReference type="AlphaFoldDB" id="A0A2R6B4D7"/>
<dbReference type="PANTHER" id="PTHR43566:SF1">
    <property type="entry name" value="AAA+ ATPASE DOMAIN-CONTAINING PROTEIN"/>
    <property type="match status" value="1"/>
</dbReference>
<dbReference type="InterPro" id="IPR011335">
    <property type="entry name" value="Restrct_endonuc-II-like"/>
</dbReference>
<dbReference type="PANTHER" id="PTHR43566">
    <property type="entry name" value="CONSERVED PROTEIN"/>
    <property type="match status" value="1"/>
</dbReference>
<protein>
    <recommendedName>
        <fullName evidence="5">AAA+ ATPase domain-containing protein</fullName>
    </recommendedName>
</protein>
<reference evidence="3 4" key="1">
    <citation type="submission" date="2017-04" db="EMBL/GenBank/DDBJ databases">
        <title>Novel microbial lineages endemic to geothermal iron-oxide mats fill important gaps in the evolutionary history of Archaea.</title>
        <authorList>
            <person name="Jay Z.J."/>
            <person name="Beam J.P."/>
            <person name="Dlakic M."/>
            <person name="Rusch D.B."/>
            <person name="Kozubal M.A."/>
            <person name="Inskeep W.P."/>
        </authorList>
    </citation>
    <scope>NUCLEOTIDE SEQUENCE [LARGE SCALE GENOMIC DNA]</scope>
    <source>
        <strain evidence="3">ECH_B_SAG-C16</strain>
    </source>
</reference>
<feature type="domain" description="DUF4143" evidence="2">
    <location>
        <begin position="229"/>
        <end position="379"/>
    </location>
</feature>
<evidence type="ECO:0000259" key="1">
    <source>
        <dbReference type="Pfam" id="PF13173"/>
    </source>
</evidence>
<evidence type="ECO:0000313" key="3">
    <source>
        <dbReference type="EMBL" id="PSN93515.1"/>
    </source>
</evidence>
<dbReference type="InterPro" id="IPR027417">
    <property type="entry name" value="P-loop_NTPase"/>
</dbReference>
<organism evidence="3 4">
    <name type="scientific">Candidatus Marsarchaeota G2 archaeon ECH_B_SAG-C16</name>
    <dbReference type="NCBI Taxonomy" id="1978163"/>
    <lineage>
        <taxon>Archaea</taxon>
        <taxon>Candidatus Marsarchaeota</taxon>
        <taxon>Candidatus Marsarchaeota group 2</taxon>
    </lineage>
</organism>
<feature type="domain" description="AAA" evidence="1">
    <location>
        <begin position="31"/>
        <end position="153"/>
    </location>
</feature>
<accession>A0A2R6B4D7</accession>
<gene>
    <name evidence="3" type="ORF">B9Q09_05745</name>
</gene>
<name>A0A2R6B4D7_9ARCH</name>
<dbReference type="Pfam" id="PF13635">
    <property type="entry name" value="DUF4143"/>
    <property type="match status" value="1"/>
</dbReference>
<evidence type="ECO:0008006" key="5">
    <source>
        <dbReference type="Google" id="ProtNLM"/>
    </source>
</evidence>
<sequence length="425" mass="49017">MGLISPNLIIVFVEYYPRKIDEKLEKWMRRREVLLIRGPRQSGKTTCLLHLRDMHGGSYVTLEDADALRTFDESPKEFASRYLDRGGILYLDEVQYSKNAGKNLKLIYDTYGDSLKLVVTGSGSFDVKVQVGGYLVGRAAYFELLPLSFGEFLLWRSPDLSKLFETWRREVKGFISGSGRIESSPAFQNEFRALLEEFVVYGGFPAIVKENDPEFKWELLSNLVRTYLERDVFFFFNIREMEKFRSLLTYLSLSAGSMLQVSSVISDLRMDFRTVENYLSVLSNTYVTMLIPPYHTNPVTELKKTRKLYFVDTGLRNALLENYLPLQNRTDGGVLLENFVLNELRDMGFSPKYWRTTSKAEVDFIIEVDGNPVPIEVKSRGKEQRGFYRFVESYSPKTALVFTEGDFGVKSAGKTKILYLPHYFV</sequence>
<dbReference type="InterPro" id="IPR025420">
    <property type="entry name" value="DUF4143"/>
</dbReference>
<dbReference type="EMBL" id="NEXK01000105">
    <property type="protein sequence ID" value="PSN93515.1"/>
    <property type="molecule type" value="Genomic_DNA"/>
</dbReference>